<keyword evidence="1" id="KW-0547">Nucleotide-binding</keyword>
<dbReference type="Pfam" id="PF14214">
    <property type="entry name" value="Helitron_like_N"/>
    <property type="match status" value="1"/>
</dbReference>
<evidence type="ECO:0000313" key="5">
    <source>
        <dbReference type="EMBL" id="KAJ8933521.1"/>
    </source>
</evidence>
<protein>
    <recommendedName>
        <fullName evidence="1">ATP-dependent DNA helicase</fullName>
        <ecNumber evidence="1">5.6.2.3</ecNumber>
    </recommendedName>
</protein>
<feature type="region of interest" description="Disordered" evidence="2">
    <location>
        <begin position="72"/>
        <end position="93"/>
    </location>
</feature>
<evidence type="ECO:0000259" key="4">
    <source>
        <dbReference type="Pfam" id="PF14214"/>
    </source>
</evidence>
<evidence type="ECO:0000313" key="6">
    <source>
        <dbReference type="Proteomes" id="UP001162156"/>
    </source>
</evidence>
<keyword evidence="1" id="KW-0234">DNA repair</keyword>
<evidence type="ECO:0000256" key="2">
    <source>
        <dbReference type="SAM" id="MobiDB-lite"/>
    </source>
</evidence>
<keyword evidence="1" id="KW-0067">ATP-binding</keyword>
<keyword evidence="6" id="KW-1185">Reference proteome</keyword>
<keyword evidence="1" id="KW-0347">Helicase</keyword>
<keyword evidence="1" id="KW-0233">DNA recombination</keyword>
<feature type="compositionally biased region" description="Polar residues" evidence="2">
    <location>
        <begin position="1407"/>
        <end position="1421"/>
    </location>
</feature>
<dbReference type="GO" id="GO:0000723">
    <property type="term" value="P:telomere maintenance"/>
    <property type="evidence" value="ECO:0007669"/>
    <property type="project" value="InterPro"/>
</dbReference>
<accession>A0AAV8X3J3</accession>
<feature type="region of interest" description="Disordered" evidence="2">
    <location>
        <begin position="1"/>
        <end position="34"/>
    </location>
</feature>
<dbReference type="InterPro" id="IPR027417">
    <property type="entry name" value="P-loop_NTPase"/>
</dbReference>
<dbReference type="PANTHER" id="PTHR10492">
    <property type="match status" value="1"/>
</dbReference>
<organism evidence="5 6">
    <name type="scientific">Rhamnusium bicolor</name>
    <dbReference type="NCBI Taxonomy" id="1586634"/>
    <lineage>
        <taxon>Eukaryota</taxon>
        <taxon>Metazoa</taxon>
        <taxon>Ecdysozoa</taxon>
        <taxon>Arthropoda</taxon>
        <taxon>Hexapoda</taxon>
        <taxon>Insecta</taxon>
        <taxon>Pterygota</taxon>
        <taxon>Neoptera</taxon>
        <taxon>Endopterygota</taxon>
        <taxon>Coleoptera</taxon>
        <taxon>Polyphaga</taxon>
        <taxon>Cucujiformia</taxon>
        <taxon>Chrysomeloidea</taxon>
        <taxon>Cerambycidae</taxon>
        <taxon>Lepturinae</taxon>
        <taxon>Rhagiini</taxon>
        <taxon>Rhamnusium</taxon>
    </lineage>
</organism>
<dbReference type="GO" id="GO:0043139">
    <property type="term" value="F:5'-3' DNA helicase activity"/>
    <property type="evidence" value="ECO:0007669"/>
    <property type="project" value="UniProtKB-EC"/>
</dbReference>
<proteinExistence type="inferred from homology"/>
<comment type="similarity">
    <text evidence="1">Belongs to the helicase family.</text>
</comment>
<dbReference type="InterPro" id="IPR010285">
    <property type="entry name" value="DNA_helicase_pif1-like_DEAD"/>
</dbReference>
<feature type="compositionally biased region" description="Basic residues" evidence="2">
    <location>
        <begin position="1"/>
        <end position="16"/>
    </location>
</feature>
<evidence type="ECO:0000259" key="3">
    <source>
        <dbReference type="Pfam" id="PF05970"/>
    </source>
</evidence>
<feature type="region of interest" description="Disordered" evidence="2">
    <location>
        <begin position="1407"/>
        <end position="1453"/>
    </location>
</feature>
<comment type="caution">
    <text evidence="5">The sequence shown here is derived from an EMBL/GenBank/DDBJ whole genome shotgun (WGS) entry which is preliminary data.</text>
</comment>
<comment type="catalytic activity">
    <reaction evidence="1">
        <text>ATP + H2O = ADP + phosphate + H(+)</text>
        <dbReference type="Rhea" id="RHEA:13065"/>
        <dbReference type="ChEBI" id="CHEBI:15377"/>
        <dbReference type="ChEBI" id="CHEBI:15378"/>
        <dbReference type="ChEBI" id="CHEBI:30616"/>
        <dbReference type="ChEBI" id="CHEBI:43474"/>
        <dbReference type="ChEBI" id="CHEBI:456216"/>
        <dbReference type="EC" id="5.6.2.3"/>
    </reaction>
</comment>
<comment type="cofactor">
    <cofactor evidence="1">
        <name>Mg(2+)</name>
        <dbReference type="ChEBI" id="CHEBI:18420"/>
    </cofactor>
</comment>
<dbReference type="GO" id="GO:0016787">
    <property type="term" value="F:hydrolase activity"/>
    <property type="evidence" value="ECO:0007669"/>
    <property type="project" value="UniProtKB-KW"/>
</dbReference>
<dbReference type="SUPFAM" id="SSF52540">
    <property type="entry name" value="P-loop containing nucleoside triphosphate hydrolases"/>
    <property type="match status" value="1"/>
</dbReference>
<dbReference type="GO" id="GO:0006281">
    <property type="term" value="P:DNA repair"/>
    <property type="evidence" value="ECO:0007669"/>
    <property type="project" value="UniProtKB-KW"/>
</dbReference>
<gene>
    <name evidence="5" type="ORF">NQ314_013961</name>
</gene>
<dbReference type="GO" id="GO:0005524">
    <property type="term" value="F:ATP binding"/>
    <property type="evidence" value="ECO:0007669"/>
    <property type="project" value="UniProtKB-KW"/>
</dbReference>
<dbReference type="PANTHER" id="PTHR10492:SF57">
    <property type="entry name" value="ATP-DEPENDENT DNA HELICASE"/>
    <property type="match status" value="1"/>
</dbReference>
<dbReference type="EMBL" id="JANEYF010003854">
    <property type="protein sequence ID" value="KAJ8933521.1"/>
    <property type="molecule type" value="Genomic_DNA"/>
</dbReference>
<keyword evidence="1" id="KW-0227">DNA damage</keyword>
<dbReference type="Pfam" id="PF05970">
    <property type="entry name" value="PIF1"/>
    <property type="match status" value="1"/>
</dbReference>
<dbReference type="Gene3D" id="3.40.50.300">
    <property type="entry name" value="P-loop containing nucleotide triphosphate hydrolases"/>
    <property type="match status" value="1"/>
</dbReference>
<dbReference type="Proteomes" id="UP001162156">
    <property type="component" value="Unassembled WGS sequence"/>
</dbReference>
<sequence>MPKKARKNLTKRKGTKKTGNAAKTSSIRSDTPNAIDHLSLDTMMEDVPSAVGPTAPKRIKILQNILIVAAAAPPPPPIPGRDDNNGPSSIRSEKGKKRIGYYCPKYPVEVAPRSDDMPLKRYNCIQQAVKLIIDNINNNRDRTSEILEELTLQNHGPLIKKMVDLFPMTKYERDAAGPSLAEFLFSQEHCENVVKQQHSSDGPGMPQPPTADVAQQIIVDVMIHHSAASQIDVVRSQSCPRPQTAIPQLSKDLDAIMLDPSEEKNDRNPVRIPTTVADPPRRDENNDMDIDGILLDVQNVIRQDERERERAAIREDWRAIADLQRVVNRERDPINTYLMATERRLRGNNSSYLGPLTLMCRFCSALHFRAELTTRGDYIKCCQNNKVILPAFRPMPDLLRNLFNRTHPQSTNFKQNVLRYNYAFQFVSLEAKLRQLPRGRAPPVYTIQGKVYHHLSDINVNDPVQRYGPVYFLTPEEALHHRQQNVNNNNDLLPQTIELIEDLLRNVNPYAQAYMHLRHRYDLEVETIERLRADAVRLRLDAPPLRMPLVTLELLQVRGANNRQFDLPVIPEVAAVYNSNIDHPPAPGLKVYVRNEPSRFKTISQESELLDPLVFPLLFPLGERGWCIGMPHNHGQRNITLCEYYAYRLAIRDNEQRFKYGGKLTQQYIVAAYIKIEAYRMKYILNNQERLRADQYVGLADYLNRRINDDDEAATLGRMIILPTTYIGSPRHQQQLFQDAMAVVARHGSPSLFITMTTNPKWREITENIPRGDQTNDHPMLIAEIPDRNVEPDLYDIVTRNMVHGPCGVLNPNCPCMVDGKCSKGYPKPFIAETTIDENGRMTYRRRNNGATIIFTSSTGEQHMLDNRWIVPYNPYALLTYNCHINVEACATVKSVKYLYKYFFKGTDHALVRINRQVDYNEVEVFLNARYMSPPEASWHINQFPLHKNTHTIIRLCVHMPQRQIVLFQPGLEVEALQRNEVTQLTAWFLLNQIDADANRYLYTDIPYHYVWQTAQRRWKRRIRGADKIIVRMYSISVRRQELYYLRLLLLHVRGARSYEDVRTVDGRVYDTFLEACQIRNLLADDAEWIRALQEANARHMPHHMRQMFAYMLLYCEITDKTALWERFREAFTEDHTRHGIDQEEAVRRALSSIQTVLLLHRTRLSDFGLPEPAFMDNDDDTTQCGVRSAGSGKSFLFQTLISVLRGEDTPLIAMAPTGLAASLLKGGRTLHSRFKIPLDVNETTTTGVSPTSTDGRLIAAAKLIIIDEISMVNKTIFDLVERGLRDISTDNRPFANKAVIIAGDFRQTLPVLLNANRQTIVDSCVKGSRHFHAFQRHDLRVNVRARGDEQHFSAWLIELGNGTLPPLRRTLYGNIIKIPSQCIVSDKKALIDFCFGDLIINSNNNNKRCRSTKQSDTDPPQQYLSRSQRRDRRQASGSLQDLLQRRQRGPNG</sequence>
<keyword evidence="1" id="KW-0378">Hydrolase</keyword>
<feature type="domain" description="DNA helicase Pif1-like DEAD-box helicase" evidence="3">
    <location>
        <begin position="1189"/>
        <end position="1366"/>
    </location>
</feature>
<dbReference type="EC" id="5.6.2.3" evidence="1"/>
<feature type="domain" description="Helitron helicase-like" evidence="4">
    <location>
        <begin position="644"/>
        <end position="798"/>
    </location>
</feature>
<dbReference type="GO" id="GO:0006310">
    <property type="term" value="P:DNA recombination"/>
    <property type="evidence" value="ECO:0007669"/>
    <property type="project" value="UniProtKB-KW"/>
</dbReference>
<feature type="region of interest" description="Disordered" evidence="2">
    <location>
        <begin position="262"/>
        <end position="288"/>
    </location>
</feature>
<name>A0AAV8X3J3_9CUCU</name>
<reference evidence="5" key="1">
    <citation type="journal article" date="2023" name="Insect Mol. Biol.">
        <title>Genome sequencing provides insights into the evolution of gene families encoding plant cell wall-degrading enzymes in longhorned beetles.</title>
        <authorList>
            <person name="Shin N.R."/>
            <person name="Okamura Y."/>
            <person name="Kirsch R."/>
            <person name="Pauchet Y."/>
        </authorList>
    </citation>
    <scope>NUCLEOTIDE SEQUENCE</scope>
    <source>
        <strain evidence="5">RBIC_L_NR</strain>
    </source>
</reference>
<evidence type="ECO:0000256" key="1">
    <source>
        <dbReference type="RuleBase" id="RU363044"/>
    </source>
</evidence>
<dbReference type="InterPro" id="IPR025476">
    <property type="entry name" value="Helitron_helicase-like"/>
</dbReference>